<evidence type="ECO:0000313" key="4">
    <source>
        <dbReference type="Proteomes" id="UP001595906"/>
    </source>
</evidence>
<evidence type="ECO:0000313" key="3">
    <source>
        <dbReference type="EMBL" id="MFC4231722.1"/>
    </source>
</evidence>
<accession>A0ABV8PUK8</accession>
<organism evidence="3 4">
    <name type="scientific">Parasediminibacterium paludis</name>
    <dbReference type="NCBI Taxonomy" id="908966"/>
    <lineage>
        <taxon>Bacteria</taxon>
        <taxon>Pseudomonadati</taxon>
        <taxon>Bacteroidota</taxon>
        <taxon>Chitinophagia</taxon>
        <taxon>Chitinophagales</taxon>
        <taxon>Chitinophagaceae</taxon>
        <taxon>Parasediminibacterium</taxon>
    </lineage>
</organism>
<sequence>MKKTVLATLVFLLTNQLCVNAQSVVGVKGGINFTNIYANSFSGSYKPAYQVGAFLSKRINDKWGFQTELLLNQVSAKKSADFDKIYYNLQNTVSDGTASISYISVPFLATYKLNGTFSLDFGPQISAAVYSNEALFRNGQKALKHLTIQL</sequence>
<evidence type="ECO:0000256" key="1">
    <source>
        <dbReference type="SAM" id="SignalP"/>
    </source>
</evidence>
<reference evidence="4" key="1">
    <citation type="journal article" date="2019" name="Int. J. Syst. Evol. Microbiol.">
        <title>The Global Catalogue of Microorganisms (GCM) 10K type strain sequencing project: providing services to taxonomists for standard genome sequencing and annotation.</title>
        <authorList>
            <consortium name="The Broad Institute Genomics Platform"/>
            <consortium name="The Broad Institute Genome Sequencing Center for Infectious Disease"/>
            <person name="Wu L."/>
            <person name="Ma J."/>
        </authorList>
    </citation>
    <scope>NUCLEOTIDE SEQUENCE [LARGE SCALE GENOMIC DNA]</scope>
    <source>
        <strain evidence="4">CECT 8010</strain>
    </source>
</reference>
<dbReference type="InterPro" id="IPR025665">
    <property type="entry name" value="Beta-barrel_OMP_2"/>
</dbReference>
<feature type="signal peptide" evidence="1">
    <location>
        <begin position="1"/>
        <end position="21"/>
    </location>
</feature>
<protein>
    <submittedName>
        <fullName evidence="3">Porin family protein</fullName>
    </submittedName>
</protein>
<dbReference type="Pfam" id="PF13568">
    <property type="entry name" value="OMP_b-brl_2"/>
    <property type="match status" value="1"/>
</dbReference>
<dbReference type="Proteomes" id="UP001595906">
    <property type="component" value="Unassembled WGS sequence"/>
</dbReference>
<dbReference type="EMBL" id="JBHSDC010000012">
    <property type="protein sequence ID" value="MFC4231722.1"/>
    <property type="molecule type" value="Genomic_DNA"/>
</dbReference>
<gene>
    <name evidence="3" type="ORF">ACFOW1_07460</name>
</gene>
<feature type="domain" description="Outer membrane protein beta-barrel" evidence="2">
    <location>
        <begin position="21"/>
        <end position="133"/>
    </location>
</feature>
<evidence type="ECO:0000259" key="2">
    <source>
        <dbReference type="Pfam" id="PF13568"/>
    </source>
</evidence>
<keyword evidence="4" id="KW-1185">Reference proteome</keyword>
<name>A0ABV8PUK8_9BACT</name>
<comment type="caution">
    <text evidence="3">The sequence shown here is derived from an EMBL/GenBank/DDBJ whole genome shotgun (WGS) entry which is preliminary data.</text>
</comment>
<feature type="chain" id="PRO_5047303375" evidence="1">
    <location>
        <begin position="22"/>
        <end position="150"/>
    </location>
</feature>
<dbReference type="RefSeq" id="WP_379013304.1">
    <property type="nucleotide sequence ID" value="NZ_JBHSDC010000012.1"/>
</dbReference>
<keyword evidence="1" id="KW-0732">Signal</keyword>
<proteinExistence type="predicted"/>